<feature type="domain" description="RecX third three-helical" evidence="6">
    <location>
        <begin position="109"/>
        <end position="153"/>
    </location>
</feature>
<dbReference type="AlphaFoldDB" id="A0A2Z6DVP0"/>
<dbReference type="PANTHER" id="PTHR33602:SF1">
    <property type="entry name" value="REGULATORY PROTEIN RECX FAMILY PROTEIN"/>
    <property type="match status" value="1"/>
</dbReference>
<evidence type="ECO:0000259" key="6">
    <source>
        <dbReference type="Pfam" id="PF21981"/>
    </source>
</evidence>
<keyword evidence="9" id="KW-1185">Reference proteome</keyword>
<dbReference type="Gene3D" id="1.10.10.10">
    <property type="entry name" value="Winged helix-like DNA-binding domain superfamily/Winged helix DNA-binding domain"/>
    <property type="match status" value="2"/>
</dbReference>
<evidence type="ECO:0000256" key="4">
    <source>
        <dbReference type="ARBA" id="ARBA00022490"/>
    </source>
</evidence>
<feature type="domain" description="RecX first three-helical" evidence="7">
    <location>
        <begin position="17"/>
        <end position="53"/>
    </location>
</feature>
<dbReference type="RefSeq" id="WP_119334262.1">
    <property type="nucleotide sequence ID" value="NZ_AP018558.1"/>
</dbReference>
<evidence type="ECO:0000256" key="1">
    <source>
        <dbReference type="ARBA" id="ARBA00004496"/>
    </source>
</evidence>
<organism evidence="8 9">
    <name type="scientific">Hydrogenophilus thermoluteolus</name>
    <name type="common">Pseudomonas hydrogenothermophila</name>
    <dbReference type="NCBI Taxonomy" id="297"/>
    <lineage>
        <taxon>Bacteria</taxon>
        <taxon>Pseudomonadati</taxon>
        <taxon>Pseudomonadota</taxon>
        <taxon>Hydrogenophilia</taxon>
        <taxon>Hydrogenophilales</taxon>
        <taxon>Hydrogenophilaceae</taxon>
        <taxon>Hydrogenophilus</taxon>
    </lineage>
</organism>
<dbReference type="KEGG" id="htl:HPTL_0149"/>
<dbReference type="Proteomes" id="UP000262004">
    <property type="component" value="Chromosome"/>
</dbReference>
<accession>A0A2Z6DVP0</accession>
<dbReference type="Pfam" id="PF21982">
    <property type="entry name" value="RecX_HTH1"/>
    <property type="match status" value="1"/>
</dbReference>
<dbReference type="EMBL" id="AP018558">
    <property type="protein sequence ID" value="BBD76419.1"/>
    <property type="molecule type" value="Genomic_DNA"/>
</dbReference>
<proteinExistence type="inferred from homology"/>
<name>A0A2Z6DVP0_HYDTE</name>
<reference evidence="8 9" key="1">
    <citation type="submission" date="2018-04" db="EMBL/GenBank/DDBJ databases">
        <title>Complete genome sequence of Hydrogenophilus thermoluteolus TH-1.</title>
        <authorList>
            <person name="Arai H."/>
        </authorList>
    </citation>
    <scope>NUCLEOTIDE SEQUENCE [LARGE SCALE GENOMIC DNA]</scope>
    <source>
        <strain evidence="8 9">TH-1</strain>
    </source>
</reference>
<comment type="function">
    <text evidence="5">Modulates RecA activity.</text>
</comment>
<sequence length="166" mass="18444">MSPVRSASAHTSASPWSIALRLLARREYTRAELAAALARRGIAEETVAELLERAERHGFLSDRRAASLHARRLAERQGNRAIAYRLHARGVSDADVAQALAETEAELGDERERAAAVWRKKFRSPPTTPQAWQKQARFLAARGFSWETIRALLSDPPEDVALPPDV</sequence>
<dbReference type="InterPro" id="IPR053925">
    <property type="entry name" value="RecX_HTH_3rd"/>
</dbReference>
<dbReference type="InterPro" id="IPR053926">
    <property type="entry name" value="RecX_HTH_1st"/>
</dbReference>
<comment type="subcellular location">
    <subcellularLocation>
        <location evidence="1 5">Cytoplasm</location>
    </subcellularLocation>
</comment>
<dbReference type="InterPro" id="IPR003783">
    <property type="entry name" value="Regulatory_RecX"/>
</dbReference>
<evidence type="ECO:0000313" key="9">
    <source>
        <dbReference type="Proteomes" id="UP000262004"/>
    </source>
</evidence>
<gene>
    <name evidence="5 8" type="primary">recX</name>
    <name evidence="8" type="ORF">HPTL_0149</name>
</gene>
<dbReference type="GO" id="GO:0006282">
    <property type="term" value="P:regulation of DNA repair"/>
    <property type="evidence" value="ECO:0007669"/>
    <property type="project" value="UniProtKB-UniRule"/>
</dbReference>
<evidence type="ECO:0000256" key="2">
    <source>
        <dbReference type="ARBA" id="ARBA00009695"/>
    </source>
</evidence>
<dbReference type="InterPro" id="IPR036388">
    <property type="entry name" value="WH-like_DNA-bd_sf"/>
</dbReference>
<dbReference type="PANTHER" id="PTHR33602">
    <property type="entry name" value="REGULATORY PROTEIN RECX FAMILY PROTEIN"/>
    <property type="match status" value="1"/>
</dbReference>
<evidence type="ECO:0000313" key="8">
    <source>
        <dbReference type="EMBL" id="BBD76419.1"/>
    </source>
</evidence>
<comment type="similarity">
    <text evidence="2 5">Belongs to the RecX family.</text>
</comment>
<dbReference type="Pfam" id="PF21981">
    <property type="entry name" value="RecX_HTH3"/>
    <property type="match status" value="1"/>
</dbReference>
<protein>
    <recommendedName>
        <fullName evidence="3 5">Regulatory protein RecX</fullName>
    </recommendedName>
</protein>
<evidence type="ECO:0000256" key="5">
    <source>
        <dbReference type="HAMAP-Rule" id="MF_01114"/>
    </source>
</evidence>
<dbReference type="GO" id="GO:0005737">
    <property type="term" value="C:cytoplasm"/>
    <property type="evidence" value="ECO:0007669"/>
    <property type="project" value="UniProtKB-SubCell"/>
</dbReference>
<dbReference type="OrthoDB" id="5295441at2"/>
<evidence type="ECO:0000256" key="3">
    <source>
        <dbReference type="ARBA" id="ARBA00018111"/>
    </source>
</evidence>
<evidence type="ECO:0000259" key="7">
    <source>
        <dbReference type="Pfam" id="PF21982"/>
    </source>
</evidence>
<keyword evidence="4 5" id="KW-0963">Cytoplasm</keyword>
<dbReference type="HAMAP" id="MF_01114">
    <property type="entry name" value="RecX"/>
    <property type="match status" value="1"/>
</dbReference>